<dbReference type="EMBL" id="AFFK01019272">
    <property type="status" value="NOT_ANNOTATED_CDS"/>
    <property type="molecule type" value="Genomic_DNA"/>
</dbReference>
<feature type="domain" description="Retroviral polymerase SH3-like" evidence="2">
    <location>
        <begin position="133"/>
        <end position="172"/>
    </location>
</feature>
<dbReference type="HOGENOM" id="CLU_1095472_0_0_1"/>
<reference evidence="4" key="1">
    <citation type="submission" date="2011-05" db="EMBL/GenBank/DDBJ databases">
        <authorList>
            <person name="Richards S.R."/>
            <person name="Qu J."/>
            <person name="Jiang H."/>
            <person name="Jhangiani S.N."/>
            <person name="Agravi P."/>
            <person name="Goodspeed R."/>
            <person name="Gross S."/>
            <person name="Mandapat C."/>
            <person name="Jackson L."/>
            <person name="Mathew T."/>
            <person name="Pu L."/>
            <person name="Thornton R."/>
            <person name="Saada N."/>
            <person name="Wilczek-Boney K.B."/>
            <person name="Lee S."/>
            <person name="Kovar C."/>
            <person name="Wu Y."/>
            <person name="Scherer S.E."/>
            <person name="Worley K.C."/>
            <person name="Muzny D.M."/>
            <person name="Gibbs R."/>
        </authorList>
    </citation>
    <scope>NUCLEOTIDE SEQUENCE</scope>
    <source>
        <strain evidence="4">Brora</strain>
    </source>
</reference>
<keyword evidence="4" id="KW-1185">Reference proteome</keyword>
<dbReference type="InterPro" id="IPR012337">
    <property type="entry name" value="RNaseH-like_sf"/>
</dbReference>
<dbReference type="InterPro" id="IPR057670">
    <property type="entry name" value="SH3_retrovirus"/>
</dbReference>
<keyword evidence="1" id="KW-0472">Membrane</keyword>
<dbReference type="EnsemblMetazoa" id="SMAR015413-RA">
    <property type="protein sequence ID" value="SMAR015413-PA"/>
    <property type="gene ID" value="SMAR015413"/>
</dbReference>
<name>T1JNI4_STRMM</name>
<evidence type="ECO:0000259" key="2">
    <source>
        <dbReference type="Pfam" id="PF25597"/>
    </source>
</evidence>
<protein>
    <recommendedName>
        <fullName evidence="2">Retroviral polymerase SH3-like domain-containing protein</fullName>
    </recommendedName>
</protein>
<proteinExistence type="predicted"/>
<dbReference type="InterPro" id="IPR036397">
    <property type="entry name" value="RNaseH_sf"/>
</dbReference>
<evidence type="ECO:0000313" key="4">
    <source>
        <dbReference type="Proteomes" id="UP000014500"/>
    </source>
</evidence>
<keyword evidence="1" id="KW-1133">Transmembrane helix</keyword>
<dbReference type="SUPFAM" id="SSF53098">
    <property type="entry name" value="Ribonuclease H-like"/>
    <property type="match status" value="1"/>
</dbReference>
<dbReference type="Pfam" id="PF25597">
    <property type="entry name" value="SH3_retrovirus"/>
    <property type="match status" value="1"/>
</dbReference>
<evidence type="ECO:0000256" key="1">
    <source>
        <dbReference type="SAM" id="Phobius"/>
    </source>
</evidence>
<organism evidence="3 4">
    <name type="scientific">Strigamia maritima</name>
    <name type="common">European centipede</name>
    <name type="synonym">Geophilus maritimus</name>
    <dbReference type="NCBI Taxonomy" id="126957"/>
    <lineage>
        <taxon>Eukaryota</taxon>
        <taxon>Metazoa</taxon>
        <taxon>Ecdysozoa</taxon>
        <taxon>Arthropoda</taxon>
        <taxon>Myriapoda</taxon>
        <taxon>Chilopoda</taxon>
        <taxon>Pleurostigmophora</taxon>
        <taxon>Geophilomorpha</taxon>
        <taxon>Linotaeniidae</taxon>
        <taxon>Strigamia</taxon>
    </lineage>
</organism>
<sequence length="254" mass="29291">MDKFLTSYLLIHSHFTILIKAMLYHFLIGINALSLTVQKFQIEFCPFQGQSFLISQVFWKLFGGSRLLGHPVYSPHMNGVAERFNRSAIEALRATIVDDNLDRVWWAEVLMAYTHVKNRLSQRLDSRGHRLLLKPQRDSKLGPVSKECILVGYSWNTKGYRVYDPDDDKIYNTVWEFKLFYAPIDRSVFVGFWFSLNNSASLDATKLKQAPFEAHGPGASNHSNFIIVGPTVREISPFWQRIAILELVEFSKDI</sequence>
<accession>T1JNI4</accession>
<dbReference type="GO" id="GO:0003676">
    <property type="term" value="F:nucleic acid binding"/>
    <property type="evidence" value="ECO:0007669"/>
    <property type="project" value="InterPro"/>
</dbReference>
<dbReference type="STRING" id="126957.T1JNI4"/>
<dbReference type="AlphaFoldDB" id="T1JNI4"/>
<feature type="transmembrane region" description="Helical" evidence="1">
    <location>
        <begin position="12"/>
        <end position="33"/>
    </location>
</feature>
<evidence type="ECO:0000313" key="3">
    <source>
        <dbReference type="EnsemblMetazoa" id="SMAR015413-PA"/>
    </source>
</evidence>
<dbReference type="PhylomeDB" id="T1JNI4"/>
<reference evidence="3" key="2">
    <citation type="submission" date="2015-02" db="UniProtKB">
        <authorList>
            <consortium name="EnsemblMetazoa"/>
        </authorList>
    </citation>
    <scope>IDENTIFICATION</scope>
</reference>
<dbReference type="Gene3D" id="3.30.420.10">
    <property type="entry name" value="Ribonuclease H-like superfamily/Ribonuclease H"/>
    <property type="match status" value="1"/>
</dbReference>
<dbReference type="Proteomes" id="UP000014500">
    <property type="component" value="Unassembled WGS sequence"/>
</dbReference>
<keyword evidence="1" id="KW-0812">Transmembrane</keyword>
<dbReference type="eggNOG" id="KOG0017">
    <property type="taxonomic scope" value="Eukaryota"/>
</dbReference>